<dbReference type="EMBL" id="FLQV01000072">
    <property type="protein sequence ID" value="SBS80850.1"/>
    <property type="molecule type" value="Genomic_DNA"/>
</dbReference>
<accession>A0A1A8VNH6</accession>
<reference evidence="2" key="2">
    <citation type="submission" date="2016-05" db="EMBL/GenBank/DDBJ databases">
        <authorList>
            <person name="Lavstsen T."/>
            <person name="Jespersen J.S."/>
        </authorList>
    </citation>
    <scope>NUCLEOTIDE SEQUENCE [LARGE SCALE GENOMIC DNA]</scope>
</reference>
<name>A0A1A8VNH6_PLAOA</name>
<dbReference type="Proteomes" id="UP000078546">
    <property type="component" value="Unassembled WGS sequence"/>
</dbReference>
<dbReference type="EMBL" id="FLQU01000050">
    <property type="protein sequence ID" value="SBS80187.1"/>
    <property type="molecule type" value="Genomic_DNA"/>
</dbReference>
<evidence type="ECO:0000313" key="4">
    <source>
        <dbReference type="Proteomes" id="UP000078560"/>
    </source>
</evidence>
<evidence type="ECO:0000313" key="1">
    <source>
        <dbReference type="EMBL" id="SBS80187.1"/>
    </source>
</evidence>
<gene>
    <name evidence="2" type="ORF">POVCU1_003310</name>
    <name evidence="1" type="ORF">POVCU2_0003830</name>
</gene>
<organism evidence="2 3">
    <name type="scientific">Plasmodium ovale curtisi</name>
    <dbReference type="NCBI Taxonomy" id="864141"/>
    <lineage>
        <taxon>Eukaryota</taxon>
        <taxon>Sar</taxon>
        <taxon>Alveolata</taxon>
        <taxon>Apicomplexa</taxon>
        <taxon>Aconoidasida</taxon>
        <taxon>Haemosporida</taxon>
        <taxon>Plasmodiidae</taxon>
        <taxon>Plasmodium</taxon>
        <taxon>Plasmodium (Plasmodium)</taxon>
    </lineage>
</organism>
<evidence type="ECO:0000313" key="3">
    <source>
        <dbReference type="Proteomes" id="UP000078546"/>
    </source>
</evidence>
<evidence type="ECO:0000313" key="2">
    <source>
        <dbReference type="EMBL" id="SBS80850.1"/>
    </source>
</evidence>
<proteinExistence type="predicted"/>
<reference evidence="3 4" key="1">
    <citation type="submission" date="2016-05" db="EMBL/GenBank/DDBJ databases">
        <authorList>
            <person name="Naeem Raeece"/>
        </authorList>
    </citation>
    <scope>NUCLEOTIDE SEQUENCE [LARGE SCALE GENOMIC DNA]</scope>
</reference>
<sequence>MSLCFEIGKQTTKDGQCKRLPNCAQTQRRKLENGASYANWQIGNFTNGNLANGQTGKPFFFYVNNDLWQCNDQNRRACGEQHAHRYITQHTRWTLR</sequence>
<dbReference type="AlphaFoldDB" id="A0A1A8VNH6"/>
<protein>
    <submittedName>
        <fullName evidence="2">Uncharacterized protein</fullName>
    </submittedName>
</protein>
<dbReference type="Proteomes" id="UP000078560">
    <property type="component" value="Unassembled WGS sequence"/>
</dbReference>